<keyword evidence="2" id="KW-1185">Reference proteome</keyword>
<gene>
    <name evidence="1" type="ORF">H7U19_11965</name>
</gene>
<dbReference type="PROSITE" id="PS51257">
    <property type="entry name" value="PROKAR_LIPOPROTEIN"/>
    <property type="match status" value="1"/>
</dbReference>
<evidence type="ECO:0000313" key="2">
    <source>
        <dbReference type="Proteomes" id="UP000656244"/>
    </source>
</evidence>
<dbReference type="Gene3D" id="2.130.10.10">
    <property type="entry name" value="YVTN repeat-like/Quinoprotein amine dehydrogenase"/>
    <property type="match status" value="1"/>
</dbReference>
<dbReference type="InterPro" id="IPR015943">
    <property type="entry name" value="WD40/YVTN_repeat-like_dom_sf"/>
</dbReference>
<evidence type="ECO:0000313" key="1">
    <source>
        <dbReference type="EMBL" id="MBC3759127.1"/>
    </source>
</evidence>
<dbReference type="RefSeq" id="WP_186562696.1">
    <property type="nucleotide sequence ID" value="NZ_JACNMF010000004.1"/>
</dbReference>
<sequence>MRSLLLFTILAFTLLLSCNKKKGADKVDLVPEIVEPKPSLEILWQTDSLLTTCEAVLYDKTSQTIFVANVNNSPWEKDNNGFISTLNTKGEILDLKWAEGLSGPKGMGILNGKLYVSDIDEVVEIDIATKTMTARHKVDGSPQLNDITVSNNAVYVSGSNSDGIYQVENGVKLIAKDSLGRLNGLLYQEEGIFYAASRSHNFGFYNPKDNSFKTLTTEIGHGDGIVRLENGDFIVSSWQGEIFYINQKDWSKTQLLDTRDKKINAADIDYIPSTQTLLVPTFFHNRVMAYKLKFE</sequence>
<dbReference type="Proteomes" id="UP000656244">
    <property type="component" value="Unassembled WGS sequence"/>
</dbReference>
<protein>
    <submittedName>
        <fullName evidence="1">Uncharacterized protein</fullName>
    </submittedName>
</protein>
<comment type="caution">
    <text evidence="1">The sequence shown here is derived from an EMBL/GenBank/DDBJ whole genome shotgun (WGS) entry which is preliminary data.</text>
</comment>
<dbReference type="AlphaFoldDB" id="A0A923KL40"/>
<dbReference type="EMBL" id="JACNMF010000004">
    <property type="protein sequence ID" value="MBC3759127.1"/>
    <property type="molecule type" value="Genomic_DNA"/>
</dbReference>
<accession>A0A923KL40</accession>
<reference evidence="1" key="1">
    <citation type="submission" date="2020-08" db="EMBL/GenBank/DDBJ databases">
        <title>Hyunsoonleella sp. strain SJ7 genome sequencing and assembly.</title>
        <authorList>
            <person name="Kim I."/>
        </authorList>
    </citation>
    <scope>NUCLEOTIDE SEQUENCE</scope>
    <source>
        <strain evidence="1">SJ7</strain>
    </source>
</reference>
<name>A0A923KL40_9FLAO</name>
<organism evidence="1 2">
    <name type="scientific">Hyunsoonleella aquatilis</name>
    <dbReference type="NCBI Taxonomy" id="2762758"/>
    <lineage>
        <taxon>Bacteria</taxon>
        <taxon>Pseudomonadati</taxon>
        <taxon>Bacteroidota</taxon>
        <taxon>Flavobacteriia</taxon>
        <taxon>Flavobacteriales</taxon>
        <taxon>Flavobacteriaceae</taxon>
    </lineage>
</organism>
<dbReference type="SUPFAM" id="SSF63829">
    <property type="entry name" value="Calcium-dependent phosphotriesterase"/>
    <property type="match status" value="1"/>
</dbReference>
<proteinExistence type="predicted"/>